<dbReference type="RefSeq" id="WP_102892161.1">
    <property type="nucleotide sequence ID" value="NZ_NBZD01000001.1"/>
</dbReference>
<evidence type="ECO:0000313" key="1">
    <source>
        <dbReference type="EMBL" id="PNH19396.1"/>
    </source>
</evidence>
<organism evidence="1 2">
    <name type="scientific">Mageeibacillus indolicus</name>
    <dbReference type="NCBI Taxonomy" id="884684"/>
    <lineage>
        <taxon>Bacteria</taxon>
        <taxon>Bacillati</taxon>
        <taxon>Bacillota</taxon>
        <taxon>Clostridia</taxon>
        <taxon>Eubacteriales</taxon>
        <taxon>Oscillospiraceae</taxon>
        <taxon>Mageeibacillus</taxon>
    </lineage>
</organism>
<keyword evidence="1" id="KW-0808">Transferase</keyword>
<keyword evidence="1" id="KW-0418">Kinase</keyword>
<reference evidence="2" key="1">
    <citation type="submission" date="2017-04" db="EMBL/GenBank/DDBJ databases">
        <authorList>
            <person name="Bumgarner R.E."/>
            <person name="Fredricks D.N."/>
            <person name="Srinivasan S."/>
        </authorList>
    </citation>
    <scope>NUCLEOTIDE SEQUENCE [LARGE SCALE GENOMIC DNA]</scope>
    <source>
        <strain evidence="2">KA00405</strain>
    </source>
</reference>
<accession>A0A2J8B3S8</accession>
<comment type="caution">
    <text evidence="1">The sequence shown here is derived from an EMBL/GenBank/DDBJ whole genome shotgun (WGS) entry which is preliminary data.</text>
</comment>
<dbReference type="GO" id="GO:0016301">
    <property type="term" value="F:kinase activity"/>
    <property type="evidence" value="ECO:0007669"/>
    <property type="project" value="UniProtKB-KW"/>
</dbReference>
<gene>
    <name evidence="1" type="ORF">B7R76_00460</name>
</gene>
<name>A0A2J8B3S8_9FIRM</name>
<proteinExistence type="predicted"/>
<dbReference type="AlphaFoldDB" id="A0A2J8B3S8"/>
<dbReference type="EMBL" id="NBZD01000001">
    <property type="protein sequence ID" value="PNH19396.1"/>
    <property type="molecule type" value="Genomic_DNA"/>
</dbReference>
<dbReference type="SUPFAM" id="SSF109604">
    <property type="entry name" value="HD-domain/PDEase-like"/>
    <property type="match status" value="1"/>
</dbReference>
<dbReference type="Proteomes" id="UP000236394">
    <property type="component" value="Unassembled WGS sequence"/>
</dbReference>
<evidence type="ECO:0000313" key="2">
    <source>
        <dbReference type="Proteomes" id="UP000236394"/>
    </source>
</evidence>
<dbReference type="Gene3D" id="1.10.3210.10">
    <property type="entry name" value="Hypothetical protein af1432"/>
    <property type="match status" value="1"/>
</dbReference>
<sequence>MLNYIRALLIMLWAHKGQKDKGGHLYWGHPWRVSCHVKGWRDKTIALLHDVIEDNPVLTLANFYFLDDEQRAALKLLTHDKSVTYFDYVQQIKMNKLAREVKLADLNDNMDLTRLGKITHKDEERYKKYAYCVEILKNAHQ</sequence>
<protein>
    <submittedName>
        <fullName evidence="1">GTP pyrophosphokinase</fullName>
    </submittedName>
</protein>